<dbReference type="InterPro" id="IPR015168">
    <property type="entry name" value="SsuA/THI5"/>
</dbReference>
<organism evidence="2 3">
    <name type="scientific">Aeromonas cavernicola</name>
    <dbReference type="NCBI Taxonomy" id="1006623"/>
    <lineage>
        <taxon>Bacteria</taxon>
        <taxon>Pseudomonadati</taxon>
        <taxon>Pseudomonadota</taxon>
        <taxon>Gammaproteobacteria</taxon>
        <taxon>Aeromonadales</taxon>
        <taxon>Aeromonadaceae</taxon>
        <taxon>Aeromonas</taxon>
    </lineage>
</organism>
<dbReference type="Gene3D" id="3.40.190.10">
    <property type="entry name" value="Periplasmic binding protein-like II"/>
    <property type="match status" value="2"/>
</dbReference>
<dbReference type="GO" id="GO:0009228">
    <property type="term" value="P:thiamine biosynthetic process"/>
    <property type="evidence" value="ECO:0007669"/>
    <property type="project" value="InterPro"/>
</dbReference>
<dbReference type="PANTHER" id="PTHR31528">
    <property type="entry name" value="4-AMINO-5-HYDROXYMETHYL-2-METHYLPYRIMIDINE PHOSPHATE SYNTHASE THI11-RELATED"/>
    <property type="match status" value="1"/>
</dbReference>
<evidence type="ECO:0000259" key="1">
    <source>
        <dbReference type="Pfam" id="PF09084"/>
    </source>
</evidence>
<feature type="domain" description="SsuA/THI5-like" evidence="1">
    <location>
        <begin position="54"/>
        <end position="273"/>
    </location>
</feature>
<name>A0A2H9U880_9GAMM</name>
<evidence type="ECO:0000313" key="2">
    <source>
        <dbReference type="EMBL" id="PJG60235.1"/>
    </source>
</evidence>
<comment type="caution">
    <text evidence="2">The sequence shown here is derived from an EMBL/GenBank/DDBJ whole genome shotgun (WGS) entry which is preliminary data.</text>
</comment>
<dbReference type="PANTHER" id="PTHR31528:SF15">
    <property type="entry name" value="RIBOFLAVIN-BINDING PROTEIN RIBY"/>
    <property type="match status" value="1"/>
</dbReference>
<dbReference type="InterPro" id="IPR006311">
    <property type="entry name" value="TAT_signal"/>
</dbReference>
<dbReference type="OrthoDB" id="9815602at2"/>
<proteinExistence type="predicted"/>
<dbReference type="PROSITE" id="PS51318">
    <property type="entry name" value="TAT"/>
    <property type="match status" value="1"/>
</dbReference>
<evidence type="ECO:0000313" key="3">
    <source>
        <dbReference type="Proteomes" id="UP000235861"/>
    </source>
</evidence>
<dbReference type="RefSeq" id="WP_100292791.1">
    <property type="nucleotide sequence ID" value="NZ_PGGC01000022.1"/>
</dbReference>
<dbReference type="AlphaFoldDB" id="A0A2H9U880"/>
<sequence length="361" mass="39493">MSSSFGYTPTRRRFLFDIAAVSALLTVPGLGLSAQGRPYRMLLNTTYSGPQSWFFNAEDRGLFKQAGLEIAFTEGEGAYTAARRFTELQQFDIAYGDINSLIETVARTPDKAPRAVFAMFNRSPSAVAVGANSTIKTPKDLEGATLYGHGSDVALQTFPVFCQQNGVDASKVNIVPLPEYGGFLEGIKAMLGKEGKHGFFGYVSTMSAALAEERLVPDEWLRFFTYADYTPDLYGSALMVSQRLIDQEPDKVRALVRAINMGVQAVQQDPTKAVSALLKRNADADLFADELRLRRTLEIEMSHPEGAKLGIGAIDTARFERGISQLVSAKSLPRTPKVSEIFTDQFLPPISERVVALAKPA</sequence>
<keyword evidence="3" id="KW-1185">Reference proteome</keyword>
<dbReference type="EMBL" id="PGGC01000022">
    <property type="protein sequence ID" value="PJG60235.1"/>
    <property type="molecule type" value="Genomic_DNA"/>
</dbReference>
<dbReference type="Pfam" id="PF09084">
    <property type="entry name" value="NMT1"/>
    <property type="match status" value="1"/>
</dbReference>
<dbReference type="SUPFAM" id="SSF53850">
    <property type="entry name" value="Periplasmic binding protein-like II"/>
    <property type="match status" value="1"/>
</dbReference>
<protein>
    <recommendedName>
        <fullName evidence="1">SsuA/THI5-like domain-containing protein</fullName>
    </recommendedName>
</protein>
<dbReference type="Proteomes" id="UP000235861">
    <property type="component" value="Unassembled WGS sequence"/>
</dbReference>
<accession>A0A2H9U880</accession>
<gene>
    <name evidence="2" type="ORF">CUC53_03030</name>
</gene>
<reference evidence="2 3" key="1">
    <citation type="submission" date="2017-11" db="EMBL/GenBank/DDBJ databases">
        <title>Draft genome sequence of environmental isolate Aeromonas cavernicola sp. nov. MDC 2508.</title>
        <authorList>
            <person name="Colston S.M."/>
            <person name="Navarro A."/>
            <person name="Martinez-Murcia A.J."/>
            <person name="Graf J."/>
        </authorList>
    </citation>
    <scope>NUCLEOTIDE SEQUENCE [LARGE SCALE GENOMIC DNA]</scope>
    <source>
        <strain evidence="2 3">MDC 2508</strain>
    </source>
</reference>
<dbReference type="InterPro" id="IPR027939">
    <property type="entry name" value="NMT1/THI5"/>
</dbReference>